<dbReference type="InterPro" id="IPR018513">
    <property type="entry name" value="Cell_synthase_bac"/>
</dbReference>
<evidence type="ECO:0000256" key="11">
    <source>
        <dbReference type="ARBA" id="ARBA00022916"/>
    </source>
</evidence>
<comment type="subunit">
    <text evidence="5 15">Tightly associated with the cellulose synthase catalytic subunit.</text>
</comment>
<evidence type="ECO:0000313" key="16">
    <source>
        <dbReference type="EMBL" id="PQJ53760.1"/>
    </source>
</evidence>
<evidence type="ECO:0000256" key="15">
    <source>
        <dbReference type="RuleBase" id="RU365021"/>
    </source>
</evidence>
<organism evidence="16 17">
    <name type="scientific">Psychrosphaera saromensis</name>
    <dbReference type="NCBI Taxonomy" id="716813"/>
    <lineage>
        <taxon>Bacteria</taxon>
        <taxon>Pseudomonadati</taxon>
        <taxon>Pseudomonadota</taxon>
        <taxon>Gammaproteobacteria</taxon>
        <taxon>Alteromonadales</taxon>
        <taxon>Pseudoalteromonadaceae</taxon>
        <taxon>Psychrosphaera</taxon>
    </lineage>
</organism>
<dbReference type="Gene3D" id="2.60.120.260">
    <property type="entry name" value="Galactose-binding domain-like"/>
    <property type="match status" value="2"/>
</dbReference>
<dbReference type="GO" id="GO:0030244">
    <property type="term" value="P:cellulose biosynthetic process"/>
    <property type="evidence" value="ECO:0007669"/>
    <property type="project" value="UniProtKB-KW"/>
</dbReference>
<evidence type="ECO:0000256" key="7">
    <source>
        <dbReference type="ARBA" id="ARBA00022475"/>
    </source>
</evidence>
<proteinExistence type="inferred from homology"/>
<evidence type="ECO:0000256" key="13">
    <source>
        <dbReference type="ARBA" id="ARBA00023136"/>
    </source>
</evidence>
<reference evidence="16 17" key="1">
    <citation type="submission" date="2016-12" db="EMBL/GenBank/DDBJ databases">
        <title>Diversity of luminous bacteria.</title>
        <authorList>
            <person name="Yoshizawa S."/>
            <person name="Kogure K."/>
        </authorList>
    </citation>
    <scope>NUCLEOTIDE SEQUENCE [LARGE SCALE GENOMIC DNA]</scope>
    <source>
        <strain evidence="16 17">SA4-48</strain>
    </source>
</reference>
<dbReference type="PANTHER" id="PTHR39083:SF1">
    <property type="entry name" value="CYCLIC DI-GMP-BINDING PROTEIN"/>
    <property type="match status" value="1"/>
</dbReference>
<dbReference type="InterPro" id="IPR003920">
    <property type="entry name" value="Cell_synth_B"/>
</dbReference>
<dbReference type="Pfam" id="PF03170">
    <property type="entry name" value="BcsB"/>
    <property type="match status" value="1"/>
</dbReference>
<evidence type="ECO:0000256" key="1">
    <source>
        <dbReference type="ARBA" id="ARBA00002057"/>
    </source>
</evidence>
<evidence type="ECO:0000256" key="3">
    <source>
        <dbReference type="ARBA" id="ARBA00005186"/>
    </source>
</evidence>
<evidence type="ECO:0000256" key="4">
    <source>
        <dbReference type="ARBA" id="ARBA00010714"/>
    </source>
</evidence>
<evidence type="ECO:0000313" key="17">
    <source>
        <dbReference type="Proteomes" id="UP000239007"/>
    </source>
</evidence>
<evidence type="ECO:0000256" key="5">
    <source>
        <dbReference type="ARBA" id="ARBA00011437"/>
    </source>
</evidence>
<keyword evidence="7 15" id="KW-1003">Cell membrane</keyword>
<sequence length="886" mass="100815">MVNSYFEAKFLMKIKHCLFVFVCGLISFNSFSSSIFVTTDTVELFAQKSEKSIGNWPKDMLFTADVDSDRWLVINGYFSSVEWVPIDTPTYIQQSNDVELTADDAKLTLAEVEGYIASLGVTLDSSDDQDALSLQQWLDKNYFARWANSVHKRQMLLPHLTDGVDQGKSEQKEQISSTFRLSDLVNNQPLKLYGNKSTVDFSFGTRLDRVVEQATLNLEFIYSPTMVTGQSQVKIYLNDEVAGVLTVDPKKAGKIVQKQIILPSYRFREFNNVKFELLGYYETIGGQCFDPSHLGIWLELLSTSKIVLDEHQLPLKNDLSLLPAPFIDARQMSKQLATFILPESVNTQFANAASKMAGWLGVQAEWRGNQFDVLLNQLPKSHAIVFATNENRPYFLKDYPEINKPTVVMANHPLYKDYKLLLVLGKDDEQLMTAAEGVAIGHNNLSGQAAHINKINYSKKLLPYQAPLWVNNERPMKFSEFVNDESELKREGAYLSPINVNMHIPADLFIWETRGVPVDLNYRYTPPGVPELSTLNVKINNTLVESFKLTQADGIWEGGSRIRMPFAKELFSMNTELMLPSFQLGIQNLMEFEFILKDDKSACLNEPSEKFVQIDSNSSLDFSGFEHYAEMPNMSSLAYSGLPYTRMADLSETLVMLPNNFAEKELELMLTLFARFSAITGYPATKAQIAKAGDHDVDMNDKDIIYINYLTEETKTEHKGLNALIESNNHRLSLTQNLFKNNNQTERQFLDTDQDEEFVSIENENWGNTAIMMEFESPVTTGRSVLSIMSSRKSGLDLVSQVFQDQQKLYLLRGSTVIFHENKIVHNTVGKKYYTGELPVWSLVRYHLAQRPTLMLIIVLFAVFLVAMIAWRVLRFVSYKRVHGDH</sequence>
<evidence type="ECO:0000256" key="14">
    <source>
        <dbReference type="ARBA" id="ARBA00033444"/>
    </source>
</evidence>
<comment type="pathway">
    <text evidence="3 15">Glycan metabolism; bacterial cellulose biosynthesis.</text>
</comment>
<comment type="caution">
    <text evidence="16">The sequence shown here is derived from an EMBL/GenBank/DDBJ whole genome shotgun (WGS) entry which is preliminary data.</text>
</comment>
<keyword evidence="10 15" id="KW-0812">Transmembrane</keyword>
<evidence type="ECO:0000256" key="12">
    <source>
        <dbReference type="ARBA" id="ARBA00022989"/>
    </source>
</evidence>
<dbReference type="EMBL" id="MSCH01000003">
    <property type="protein sequence ID" value="PQJ53760.1"/>
    <property type="molecule type" value="Genomic_DNA"/>
</dbReference>
<dbReference type="UniPathway" id="UPA00694"/>
<keyword evidence="12 15" id="KW-1133">Transmembrane helix</keyword>
<keyword evidence="11 15" id="KW-0135">Cellulose biosynthesis</keyword>
<evidence type="ECO:0000256" key="10">
    <source>
        <dbReference type="ARBA" id="ARBA00022692"/>
    </source>
</evidence>
<dbReference type="Proteomes" id="UP000239007">
    <property type="component" value="Unassembled WGS sequence"/>
</dbReference>
<dbReference type="PANTHER" id="PTHR39083">
    <property type="entry name" value="CYCLIC DI-GMP-BINDING PROTEIN"/>
    <property type="match status" value="1"/>
</dbReference>
<evidence type="ECO:0000256" key="6">
    <source>
        <dbReference type="ARBA" id="ARBA00021844"/>
    </source>
</evidence>
<protein>
    <recommendedName>
        <fullName evidence="6 15">Cyclic di-GMP-binding protein</fullName>
    </recommendedName>
    <alternativeName>
        <fullName evidence="14 15">Cellulose synthase regulatory subunit</fullName>
    </alternativeName>
</protein>
<keyword evidence="9 15" id="KW-0973">c-di-GMP</keyword>
<evidence type="ECO:0000256" key="8">
    <source>
        <dbReference type="ARBA" id="ARBA00022519"/>
    </source>
</evidence>
<evidence type="ECO:0000256" key="9">
    <source>
        <dbReference type="ARBA" id="ARBA00022636"/>
    </source>
</evidence>
<comment type="function">
    <text evidence="1 15">Binds the cellulose synthase activator, bis-(3'-5') cyclic diguanylic acid (c-di-GMP).</text>
</comment>
<dbReference type="PRINTS" id="PR01440">
    <property type="entry name" value="CELLSNTHASEB"/>
</dbReference>
<gene>
    <name evidence="16" type="ORF">BTO11_08865</name>
</gene>
<feature type="transmembrane region" description="Helical" evidence="15">
    <location>
        <begin position="854"/>
        <end position="874"/>
    </location>
</feature>
<dbReference type="GO" id="GO:0006011">
    <property type="term" value="P:UDP-alpha-D-glucose metabolic process"/>
    <property type="evidence" value="ECO:0007669"/>
    <property type="project" value="InterPro"/>
</dbReference>
<accession>A0A2S7UWW0</accession>
<dbReference type="AlphaFoldDB" id="A0A2S7UWW0"/>
<keyword evidence="8 15" id="KW-0997">Cell inner membrane</keyword>
<comment type="subcellular location">
    <subcellularLocation>
        <location evidence="2">Cell inner membrane</location>
        <topology evidence="2">Single-pass membrane protein</topology>
    </subcellularLocation>
</comment>
<dbReference type="OrthoDB" id="9806702at2"/>
<name>A0A2S7UWW0_9GAMM</name>
<keyword evidence="17" id="KW-1185">Reference proteome</keyword>
<comment type="similarity">
    <text evidence="4 15">Belongs to the AcsB/BcsB family.</text>
</comment>
<evidence type="ECO:0000256" key="2">
    <source>
        <dbReference type="ARBA" id="ARBA00004377"/>
    </source>
</evidence>
<keyword evidence="13 15" id="KW-0472">Membrane</keyword>
<dbReference type="GO" id="GO:0005886">
    <property type="term" value="C:plasma membrane"/>
    <property type="evidence" value="ECO:0007669"/>
    <property type="project" value="UniProtKB-SubCell"/>
</dbReference>